<dbReference type="SMART" id="SM00207">
    <property type="entry name" value="TNF"/>
    <property type="match status" value="1"/>
</dbReference>
<keyword evidence="4" id="KW-1185">Reference proteome</keyword>
<dbReference type="CDD" id="cd00184">
    <property type="entry name" value="TNF"/>
    <property type="match status" value="1"/>
</dbReference>
<dbReference type="Ensembl" id="ENSOTST00005082124.2">
    <property type="protein sequence ID" value="ENSOTSP00005075809.2"/>
    <property type="gene ID" value="ENSOTSG00005035699.2"/>
</dbReference>
<reference evidence="3" key="1">
    <citation type="submission" date="2025-08" db="UniProtKB">
        <authorList>
            <consortium name="Ensembl"/>
        </authorList>
    </citation>
    <scope>IDENTIFICATION</scope>
</reference>
<dbReference type="GeneID" id="112247217"/>
<dbReference type="PANTHER" id="PTHR11471">
    <property type="entry name" value="TUMOR NECROSIS FACTOR FAMILY MEMBER"/>
    <property type="match status" value="1"/>
</dbReference>
<evidence type="ECO:0000313" key="3">
    <source>
        <dbReference type="Ensembl" id="ENSOTSP00005075809.2"/>
    </source>
</evidence>
<dbReference type="AlphaFoldDB" id="A0A8C8I8E4"/>
<evidence type="ECO:0000313" key="4">
    <source>
        <dbReference type="Proteomes" id="UP000694402"/>
    </source>
</evidence>
<keyword evidence="1" id="KW-0472">Membrane</keyword>
<dbReference type="PANTHER" id="PTHR11471:SF23">
    <property type="entry name" value="TUMOR NECROSIS FACTOR"/>
    <property type="match status" value="1"/>
</dbReference>
<dbReference type="Pfam" id="PF00229">
    <property type="entry name" value="TNF"/>
    <property type="match status" value="1"/>
</dbReference>
<feature type="transmembrane region" description="Helical" evidence="1">
    <location>
        <begin position="36"/>
        <end position="55"/>
    </location>
</feature>
<dbReference type="PROSITE" id="PS50049">
    <property type="entry name" value="THD_2"/>
    <property type="match status" value="1"/>
</dbReference>
<dbReference type="InterPro" id="IPR006052">
    <property type="entry name" value="TNF_dom"/>
</dbReference>
<keyword evidence="1" id="KW-1133">Transmembrane helix</keyword>
<name>A0A8C8I8E4_ONCTS</name>
<evidence type="ECO:0000256" key="1">
    <source>
        <dbReference type="SAM" id="Phobius"/>
    </source>
</evidence>
<gene>
    <name evidence="3" type="primary">LOC112247217</name>
</gene>
<dbReference type="GO" id="GO:0016020">
    <property type="term" value="C:membrane"/>
    <property type="evidence" value="ECO:0007669"/>
    <property type="project" value="InterPro"/>
</dbReference>
<dbReference type="Proteomes" id="UP000694402">
    <property type="component" value="Unassembled WGS sequence"/>
</dbReference>
<dbReference type="GO" id="GO:0006955">
    <property type="term" value="P:immune response"/>
    <property type="evidence" value="ECO:0007669"/>
    <property type="project" value="InterPro"/>
</dbReference>
<sequence length="244" mass="27320">MAGDCSRVMLDVESGPVYPATSVTLVREKSTHRWRLCGALLAMALCVSAALFVTWHTKRQDQVEEVDELQHTLRQLSVNRKAAIHLEGEYNGSGKYKTTVEWTDDEGQGISQGGLKLNNNEIVIPQPGLYFVYSQVSFRVSCKADPKHPNNQEMVHLSNTVTRWSPSYGTEDNKEYQMLLNSVRTVCKKSSNSEASEGQWYNAVYVGAVFNLEKGDRLRTVTENRLLPHLESGAGKNFFGVFAL</sequence>
<proteinExistence type="predicted"/>
<evidence type="ECO:0000259" key="2">
    <source>
        <dbReference type="PROSITE" id="PS50049"/>
    </source>
</evidence>
<protein>
    <recommendedName>
        <fullName evidence="2">THD domain-containing protein</fullName>
    </recommendedName>
</protein>
<organism evidence="3 4">
    <name type="scientific">Oncorhynchus tshawytscha</name>
    <name type="common">Chinook salmon</name>
    <name type="synonym">Salmo tshawytscha</name>
    <dbReference type="NCBI Taxonomy" id="74940"/>
    <lineage>
        <taxon>Eukaryota</taxon>
        <taxon>Metazoa</taxon>
        <taxon>Chordata</taxon>
        <taxon>Craniata</taxon>
        <taxon>Vertebrata</taxon>
        <taxon>Euteleostomi</taxon>
        <taxon>Actinopterygii</taxon>
        <taxon>Neopterygii</taxon>
        <taxon>Teleostei</taxon>
        <taxon>Protacanthopterygii</taxon>
        <taxon>Salmoniformes</taxon>
        <taxon>Salmonidae</taxon>
        <taxon>Salmoninae</taxon>
        <taxon>Oncorhynchus</taxon>
    </lineage>
</organism>
<feature type="domain" description="THD" evidence="2">
    <location>
        <begin position="82"/>
        <end position="244"/>
    </location>
</feature>
<dbReference type="KEGG" id="otw:112247217"/>
<reference evidence="3" key="2">
    <citation type="submission" date="2025-09" db="UniProtKB">
        <authorList>
            <consortium name="Ensembl"/>
        </authorList>
    </citation>
    <scope>IDENTIFICATION</scope>
</reference>
<dbReference type="RefSeq" id="XP_042151054.1">
    <property type="nucleotide sequence ID" value="XM_042295120.1"/>
</dbReference>
<dbReference type="GO" id="GO:0005164">
    <property type="term" value="F:tumor necrosis factor receptor binding"/>
    <property type="evidence" value="ECO:0007669"/>
    <property type="project" value="InterPro"/>
</dbReference>
<dbReference type="GeneTree" id="ENSGT01060000248544"/>
<keyword evidence="1" id="KW-0812">Transmembrane</keyword>
<accession>A0A8C8I8E4</accession>